<dbReference type="EMBL" id="CP019606">
    <property type="protein sequence ID" value="AQP49298.1"/>
    <property type="molecule type" value="Genomic_DNA"/>
</dbReference>
<evidence type="ECO:0000313" key="2">
    <source>
        <dbReference type="Proteomes" id="UP000188145"/>
    </source>
</evidence>
<keyword evidence="2" id="KW-1185">Reference proteome</keyword>
<name>A0A1Q2CT65_9ACTN</name>
<accession>A0A1Q2CT65</accession>
<sequence length="128" mass="13049">MTAALALTGCAAAAVDPVTPPPSSLTAAAVPEDGQALRDLGFGNAPEGLSVPRGAEISDRVDSANNITVVMTAPDALEVADYLRRTLPTLGFTITGDAQNSLIFEGGGWQGAFTASKGYAALTLRTDR</sequence>
<proteinExistence type="predicted"/>
<dbReference type="AlphaFoldDB" id="A0A1Q2CT65"/>
<protein>
    <submittedName>
        <fullName evidence="1">Uncharacterized protein</fullName>
    </submittedName>
</protein>
<dbReference type="Proteomes" id="UP000188145">
    <property type="component" value="Chromosome"/>
</dbReference>
<organism evidence="1 2">
    <name type="scientific">Tessaracoccus aquimaris</name>
    <dbReference type="NCBI Taxonomy" id="1332264"/>
    <lineage>
        <taxon>Bacteria</taxon>
        <taxon>Bacillati</taxon>
        <taxon>Actinomycetota</taxon>
        <taxon>Actinomycetes</taxon>
        <taxon>Propionibacteriales</taxon>
        <taxon>Propionibacteriaceae</taxon>
        <taxon>Tessaracoccus</taxon>
    </lineage>
</organism>
<gene>
    <name evidence="1" type="ORF">BW730_09490</name>
</gene>
<dbReference type="KEGG" id="tes:BW730_09490"/>
<reference evidence="2" key="1">
    <citation type="submission" date="2017-02" db="EMBL/GenBank/DDBJ databases">
        <title>Tessaracoccus aquaemaris sp. nov., isolated from the intestine of a Korean rockfish, Sebastes schlegelii, in a marine aquaculture pond.</title>
        <authorList>
            <person name="Tak E.J."/>
            <person name="Bae J.-W."/>
        </authorList>
    </citation>
    <scope>NUCLEOTIDE SEQUENCE [LARGE SCALE GENOMIC DNA]</scope>
    <source>
        <strain evidence="2">NSG39</strain>
    </source>
</reference>
<dbReference type="STRING" id="1332264.BW730_09490"/>
<evidence type="ECO:0000313" key="1">
    <source>
        <dbReference type="EMBL" id="AQP49298.1"/>
    </source>
</evidence>